<dbReference type="InterPro" id="IPR050983">
    <property type="entry name" value="GST_Omega/HSP26"/>
</dbReference>
<organism evidence="2 3">
    <name type="scientific">Roseovarius rhodophyticola</name>
    <dbReference type="NCBI Taxonomy" id="3080827"/>
    <lineage>
        <taxon>Bacteria</taxon>
        <taxon>Pseudomonadati</taxon>
        <taxon>Pseudomonadota</taxon>
        <taxon>Alphaproteobacteria</taxon>
        <taxon>Rhodobacterales</taxon>
        <taxon>Roseobacteraceae</taxon>
        <taxon>Roseovarius</taxon>
    </lineage>
</organism>
<gene>
    <name evidence="2" type="ORF">RZS32_010130</name>
</gene>
<dbReference type="Pfam" id="PF13417">
    <property type="entry name" value="GST_N_3"/>
    <property type="match status" value="1"/>
</dbReference>
<dbReference type="InterPro" id="IPR004045">
    <property type="entry name" value="Glutathione_S-Trfase_N"/>
</dbReference>
<dbReference type="PANTHER" id="PTHR43968:SF14">
    <property type="entry name" value="GLUTATHIONE S-TRANSFERASE"/>
    <property type="match status" value="1"/>
</dbReference>
<dbReference type="Proteomes" id="UP001281305">
    <property type="component" value="Chromosome"/>
</dbReference>
<dbReference type="EMBL" id="CP146606">
    <property type="protein sequence ID" value="WYK16791.1"/>
    <property type="molecule type" value="Genomic_DNA"/>
</dbReference>
<keyword evidence="3" id="KW-1185">Reference proteome</keyword>
<sequence length="213" mass="24380">MPLPVFWSFRRCPYAMRARLALCVAEQQVELREILLRDKPQAFRAASPSATVPCLETGDEVIDESLDIMRWALAQNDPQGWLDMPEEGEALIQLCDGPFKTALDRYKYATRFPDHDPITERAMASAFLQDLEARLTESEALFGRTRTLADMAILPFVRQFAHVDLVWFQSQPWPNVISWLEGFKASELFGKAMHKFPVWDMQADPVAFPSIET</sequence>
<dbReference type="RefSeq" id="WP_317056860.1">
    <property type="nucleotide sequence ID" value="NZ_CP146606.1"/>
</dbReference>
<dbReference type="SUPFAM" id="SSF47616">
    <property type="entry name" value="GST C-terminal domain-like"/>
    <property type="match status" value="1"/>
</dbReference>
<dbReference type="PANTHER" id="PTHR43968">
    <property type="match status" value="1"/>
</dbReference>
<dbReference type="CDD" id="cd03196">
    <property type="entry name" value="GST_C_5"/>
    <property type="match status" value="1"/>
</dbReference>
<dbReference type="PROSITE" id="PS50404">
    <property type="entry name" value="GST_NTER"/>
    <property type="match status" value="1"/>
</dbReference>
<dbReference type="InterPro" id="IPR036282">
    <property type="entry name" value="Glutathione-S-Trfase_C_sf"/>
</dbReference>
<reference evidence="2 3" key="1">
    <citation type="submission" date="2024-02" db="EMBL/GenBank/DDBJ databases">
        <title>Roseovarius strain W115 nov., isolated from a marine algae.</title>
        <authorList>
            <person name="Lee M.W."/>
            <person name="Lee J.K."/>
            <person name="Kim J.M."/>
            <person name="Choi D.G."/>
            <person name="Baek J.H."/>
            <person name="Bayburt H."/>
            <person name="Jung J.J."/>
            <person name="Han D.M."/>
            <person name="Jeon C.O."/>
        </authorList>
    </citation>
    <scope>NUCLEOTIDE SEQUENCE [LARGE SCALE GENOMIC DNA]</scope>
    <source>
        <strain evidence="2 3">W115</strain>
    </source>
</reference>
<dbReference type="SUPFAM" id="SSF52833">
    <property type="entry name" value="Thioredoxin-like"/>
    <property type="match status" value="1"/>
</dbReference>
<name>A0ABZ2TAT7_9RHOB</name>
<accession>A0ABZ2TAT7</accession>
<proteinExistence type="predicted"/>
<dbReference type="InterPro" id="IPR036249">
    <property type="entry name" value="Thioredoxin-like_sf"/>
</dbReference>
<protein>
    <submittedName>
        <fullName evidence="2">Glutathione S-transferase</fullName>
    </submittedName>
</protein>
<dbReference type="Gene3D" id="3.40.30.10">
    <property type="entry name" value="Glutaredoxin"/>
    <property type="match status" value="1"/>
</dbReference>
<evidence type="ECO:0000313" key="2">
    <source>
        <dbReference type="EMBL" id="WYK16791.1"/>
    </source>
</evidence>
<dbReference type="Gene3D" id="1.20.1050.10">
    <property type="match status" value="1"/>
</dbReference>
<evidence type="ECO:0000313" key="3">
    <source>
        <dbReference type="Proteomes" id="UP001281305"/>
    </source>
</evidence>
<evidence type="ECO:0000259" key="1">
    <source>
        <dbReference type="PROSITE" id="PS50404"/>
    </source>
</evidence>
<feature type="domain" description="GST N-terminal" evidence="1">
    <location>
        <begin position="2"/>
        <end position="80"/>
    </location>
</feature>